<comment type="pathway">
    <text evidence="1">Cofactor biosynthesis; FMN biosynthesis; FMN from riboflavin (ATP route): step 1/1.</text>
</comment>
<dbReference type="GO" id="GO:0008757">
    <property type="term" value="F:S-adenosylmethionine-dependent methyltransferase activity"/>
    <property type="evidence" value="ECO:0007669"/>
    <property type="project" value="InterPro"/>
</dbReference>
<dbReference type="SUPFAM" id="SSF82114">
    <property type="entry name" value="Riboflavin kinase-like"/>
    <property type="match status" value="1"/>
</dbReference>
<organism evidence="9 10">
    <name type="scientific">Tribonema minus</name>
    <dbReference type="NCBI Taxonomy" id="303371"/>
    <lineage>
        <taxon>Eukaryota</taxon>
        <taxon>Sar</taxon>
        <taxon>Stramenopiles</taxon>
        <taxon>Ochrophyta</taxon>
        <taxon>PX clade</taxon>
        <taxon>Xanthophyceae</taxon>
        <taxon>Tribonematales</taxon>
        <taxon>Tribonemataceae</taxon>
        <taxon>Tribonema</taxon>
    </lineage>
</organism>
<dbReference type="InterPro" id="IPR029063">
    <property type="entry name" value="SAM-dependent_MTases_sf"/>
</dbReference>
<evidence type="ECO:0000256" key="6">
    <source>
        <dbReference type="ARBA" id="ARBA00022741"/>
    </source>
</evidence>
<dbReference type="PANTHER" id="PTHR22749">
    <property type="entry name" value="RIBOFLAVIN KINASE/FMN ADENYLYLTRANSFERASE"/>
    <property type="match status" value="1"/>
</dbReference>
<dbReference type="Proteomes" id="UP000664859">
    <property type="component" value="Unassembled WGS sequence"/>
</dbReference>
<evidence type="ECO:0000313" key="10">
    <source>
        <dbReference type="Proteomes" id="UP000664859"/>
    </source>
</evidence>
<evidence type="ECO:0000256" key="5">
    <source>
        <dbReference type="ARBA" id="ARBA00022679"/>
    </source>
</evidence>
<comment type="caution">
    <text evidence="9">The sequence shown here is derived from an EMBL/GenBank/DDBJ whole genome shotgun (WGS) entry which is preliminary data.</text>
</comment>
<dbReference type="Pfam" id="PF01687">
    <property type="entry name" value="Flavokinase"/>
    <property type="match status" value="1"/>
</dbReference>
<dbReference type="UniPathway" id="UPA00276">
    <property type="reaction ID" value="UER00406"/>
</dbReference>
<evidence type="ECO:0000256" key="7">
    <source>
        <dbReference type="ARBA" id="ARBA00022840"/>
    </source>
</evidence>
<dbReference type="Pfam" id="PF08241">
    <property type="entry name" value="Methyltransf_11"/>
    <property type="match status" value="1"/>
</dbReference>
<dbReference type="Gene3D" id="3.40.50.150">
    <property type="entry name" value="Vaccinia Virus protein VP39"/>
    <property type="match status" value="1"/>
</dbReference>
<feature type="domain" description="Riboflavin kinase" evidence="8">
    <location>
        <begin position="164"/>
        <end position="312"/>
    </location>
</feature>
<dbReference type="EMBL" id="JAFCMP010000010">
    <property type="protein sequence ID" value="KAG5192102.1"/>
    <property type="molecule type" value="Genomic_DNA"/>
</dbReference>
<dbReference type="SMART" id="SM00904">
    <property type="entry name" value="Flavokinase"/>
    <property type="match status" value="1"/>
</dbReference>
<dbReference type="AlphaFoldDB" id="A0A836CMR2"/>
<dbReference type="GO" id="GO:0009231">
    <property type="term" value="P:riboflavin biosynthetic process"/>
    <property type="evidence" value="ECO:0007669"/>
    <property type="project" value="InterPro"/>
</dbReference>
<dbReference type="GO" id="GO:0008531">
    <property type="term" value="F:riboflavin kinase activity"/>
    <property type="evidence" value="ECO:0007669"/>
    <property type="project" value="UniProtKB-EC"/>
</dbReference>
<gene>
    <name evidence="9" type="ORF">JKP88DRAFT_293985</name>
</gene>
<evidence type="ECO:0000256" key="1">
    <source>
        <dbReference type="ARBA" id="ARBA00005201"/>
    </source>
</evidence>
<dbReference type="InterPro" id="IPR015865">
    <property type="entry name" value="Riboflavin_kinase_bac/euk"/>
</dbReference>
<keyword evidence="3" id="KW-0285">Flavoprotein</keyword>
<evidence type="ECO:0000256" key="3">
    <source>
        <dbReference type="ARBA" id="ARBA00022630"/>
    </source>
</evidence>
<name>A0A836CMR2_9STRA</name>
<dbReference type="OrthoDB" id="276388at2759"/>
<evidence type="ECO:0000256" key="2">
    <source>
        <dbReference type="ARBA" id="ARBA00012105"/>
    </source>
</evidence>
<dbReference type="GO" id="GO:0009398">
    <property type="term" value="P:FMN biosynthetic process"/>
    <property type="evidence" value="ECO:0007669"/>
    <property type="project" value="UniProtKB-UniPathway"/>
</dbReference>
<dbReference type="Gene3D" id="2.40.30.30">
    <property type="entry name" value="Riboflavin kinase-like"/>
    <property type="match status" value="1"/>
</dbReference>
<evidence type="ECO:0000256" key="4">
    <source>
        <dbReference type="ARBA" id="ARBA00022643"/>
    </source>
</evidence>
<dbReference type="GO" id="GO:0005524">
    <property type="term" value="F:ATP binding"/>
    <property type="evidence" value="ECO:0007669"/>
    <property type="project" value="UniProtKB-KW"/>
</dbReference>
<keyword evidence="4" id="KW-0288">FMN</keyword>
<protein>
    <recommendedName>
        <fullName evidence="2">riboflavin kinase</fullName>
        <ecNumber evidence="2">2.7.1.26</ecNumber>
    </recommendedName>
</protein>
<dbReference type="SUPFAM" id="SSF53335">
    <property type="entry name" value="S-adenosyl-L-methionine-dependent methyltransferases"/>
    <property type="match status" value="1"/>
</dbReference>
<evidence type="ECO:0000313" key="9">
    <source>
        <dbReference type="EMBL" id="KAG5192102.1"/>
    </source>
</evidence>
<proteinExistence type="predicted"/>
<dbReference type="EC" id="2.7.1.26" evidence="2"/>
<reference evidence="9" key="1">
    <citation type="submission" date="2021-02" db="EMBL/GenBank/DDBJ databases">
        <title>First Annotated Genome of the Yellow-green Alga Tribonema minus.</title>
        <authorList>
            <person name="Mahan K.M."/>
        </authorList>
    </citation>
    <scope>NUCLEOTIDE SEQUENCE</scope>
    <source>
        <strain evidence="9">UTEX B ZZ1240</strain>
    </source>
</reference>
<keyword evidence="10" id="KW-1185">Reference proteome</keyword>
<dbReference type="InterPro" id="IPR023465">
    <property type="entry name" value="Riboflavin_kinase_dom_sf"/>
</dbReference>
<keyword evidence="5" id="KW-0808">Transferase</keyword>
<accession>A0A836CMR2</accession>
<dbReference type="InterPro" id="IPR023468">
    <property type="entry name" value="Riboflavin_kinase"/>
</dbReference>
<evidence type="ECO:0000259" key="8">
    <source>
        <dbReference type="SMART" id="SM00904"/>
    </source>
</evidence>
<keyword evidence="6" id="KW-0547">Nucleotide-binding</keyword>
<dbReference type="PANTHER" id="PTHR22749:SF6">
    <property type="entry name" value="RIBOFLAVIN KINASE"/>
    <property type="match status" value="1"/>
</dbReference>
<keyword evidence="7" id="KW-0067">ATP-binding</keyword>
<dbReference type="InterPro" id="IPR013216">
    <property type="entry name" value="Methyltransf_11"/>
</dbReference>
<sequence>MAAGPVKAARERGRLVDVIGVDLSGKMLDVFQQRYPGTQVFCGDFVEYVPPTLPKENEADDEEELSKVQSVVFNACFANLYDPAAHLQHACDVLSEGGTVVISHPLGSACTEKLHARDARMVPHALPAEAALRRMARHLPLRVDAWRDRDGLYLAALTRVRHALLRDFVCAYGAVGRGFGRGGKKLGVPTANLQPDGDGPLRQGLADLPTGVYIGWALVEEDGAGAGSSSAQRPVKAVVNVGFSPTFEERNPEKIIEAHLIGRDPATSGDFYGAPMRLLLAGFLRPERRFAGFPQLVAAIRKDVADAAAALDTEPYRALAEHAFFALPGGAALPAWRRVPSDGEAGDDAPAQ</sequence>